<keyword evidence="1" id="KW-0812">Transmembrane</keyword>
<feature type="transmembrane region" description="Helical" evidence="1">
    <location>
        <begin position="7"/>
        <end position="25"/>
    </location>
</feature>
<dbReference type="Proteomes" id="UP000316343">
    <property type="component" value="Unassembled WGS sequence"/>
</dbReference>
<dbReference type="AlphaFoldDB" id="A0A547PC76"/>
<organism evidence="2 3">
    <name type="scientific">Erythrobacter insulae</name>
    <dbReference type="NCBI Taxonomy" id="2584124"/>
    <lineage>
        <taxon>Bacteria</taxon>
        <taxon>Pseudomonadati</taxon>
        <taxon>Pseudomonadota</taxon>
        <taxon>Alphaproteobacteria</taxon>
        <taxon>Sphingomonadales</taxon>
        <taxon>Erythrobacteraceae</taxon>
        <taxon>Erythrobacter/Porphyrobacter group</taxon>
        <taxon>Erythrobacter</taxon>
    </lineage>
</organism>
<reference evidence="2 3" key="1">
    <citation type="submission" date="2019-06" db="EMBL/GenBank/DDBJ databases">
        <title>Erythrobacter insulae sp. nov., isolated from a tidal flat.</title>
        <authorList>
            <person name="Yoon J.-H."/>
        </authorList>
    </citation>
    <scope>NUCLEOTIDE SEQUENCE [LARGE SCALE GENOMIC DNA]</scope>
    <source>
        <strain evidence="2 3">JBTF-M21</strain>
    </source>
</reference>
<feature type="transmembrane region" description="Helical" evidence="1">
    <location>
        <begin position="31"/>
        <end position="53"/>
    </location>
</feature>
<comment type="caution">
    <text evidence="2">The sequence shown here is derived from an EMBL/GenBank/DDBJ whole genome shotgun (WGS) entry which is preliminary data.</text>
</comment>
<gene>
    <name evidence="2" type="ORF">FGU71_07585</name>
</gene>
<keyword evidence="1" id="KW-1133">Transmembrane helix</keyword>
<sequence>MIKNRSAAIVTAIYAAIVAAIMTNQGDPDSIGWFALAIPFLIVAIAPVGLASFMDSTQTAWTLAAAIAALFGLWGYIDTFYIGRPDAQGGLVFFIIPVLQFAGIGVFAFLLGLSKKVSPGS</sequence>
<dbReference type="RefSeq" id="WP_142788013.1">
    <property type="nucleotide sequence ID" value="NZ_VHJK01000001.1"/>
</dbReference>
<accession>A0A547PC76</accession>
<feature type="transmembrane region" description="Helical" evidence="1">
    <location>
        <begin position="89"/>
        <end position="113"/>
    </location>
</feature>
<dbReference type="OrthoDB" id="7428886at2"/>
<protein>
    <submittedName>
        <fullName evidence="2">Uncharacterized protein</fullName>
    </submittedName>
</protein>
<keyword evidence="3" id="KW-1185">Reference proteome</keyword>
<evidence type="ECO:0000313" key="2">
    <source>
        <dbReference type="EMBL" id="TRD11740.1"/>
    </source>
</evidence>
<keyword evidence="1" id="KW-0472">Membrane</keyword>
<name>A0A547PC76_9SPHN</name>
<proteinExistence type="predicted"/>
<evidence type="ECO:0000256" key="1">
    <source>
        <dbReference type="SAM" id="Phobius"/>
    </source>
</evidence>
<dbReference type="EMBL" id="VHJK01000001">
    <property type="protein sequence ID" value="TRD11740.1"/>
    <property type="molecule type" value="Genomic_DNA"/>
</dbReference>
<feature type="transmembrane region" description="Helical" evidence="1">
    <location>
        <begin position="60"/>
        <end position="77"/>
    </location>
</feature>
<evidence type="ECO:0000313" key="3">
    <source>
        <dbReference type="Proteomes" id="UP000316343"/>
    </source>
</evidence>